<keyword evidence="1" id="KW-0812">Transmembrane</keyword>
<keyword evidence="1" id="KW-1133">Transmembrane helix</keyword>
<reference evidence="2 3" key="1">
    <citation type="submission" date="2017-03" db="EMBL/GenBank/DDBJ databases">
        <authorList>
            <person name="Afonso C.L."/>
            <person name="Miller P.J."/>
            <person name="Scott M.A."/>
            <person name="Spackman E."/>
            <person name="Goraichik I."/>
            <person name="Dimitrov K.M."/>
            <person name="Suarez D.L."/>
            <person name="Swayne D.E."/>
        </authorList>
    </citation>
    <scope>NUCLEOTIDE SEQUENCE [LARGE SCALE GENOMIC DNA]</scope>
    <source>
        <strain evidence="2">SB41UT1</strain>
    </source>
</reference>
<feature type="transmembrane region" description="Helical" evidence="1">
    <location>
        <begin position="6"/>
        <end position="26"/>
    </location>
</feature>
<dbReference type="EMBL" id="FWPT01000024">
    <property type="protein sequence ID" value="SMA50969.1"/>
    <property type="molecule type" value="Genomic_DNA"/>
</dbReference>
<dbReference type="RefSeq" id="WP_087113414.1">
    <property type="nucleotide sequence ID" value="NZ_CBCSCN010000015.1"/>
</dbReference>
<sequence length="260" mass="29818">MATYSTLIISILSGLFGAAIAAFFNYKIRLKIIEKEKLATKQDLAYVYVVNLSAFPAARIWCDDFIKNILVQLDEPLPTDEFGVEHVTSIIIDEAIKKIDGDFFEYFEVFDQAIESIIDIYSNTNLSQEQLASLPKNTVVFYKRYESQCKALISYAQFFKSLLKSRKTSKAADAKQINTFIQQVINLYRSASILRTAMIEYGSINQSLADSLVLNELEFLKERILDEKIHELKIRKAREFMKKTGFFDQVTETNKHSEPA</sequence>
<protein>
    <submittedName>
        <fullName evidence="2">Uncharacterized protein</fullName>
    </submittedName>
</protein>
<evidence type="ECO:0000313" key="2">
    <source>
        <dbReference type="EMBL" id="SMA50969.1"/>
    </source>
</evidence>
<keyword evidence="1" id="KW-0472">Membrane</keyword>
<keyword evidence="3" id="KW-1185">Reference proteome</keyword>
<name>A0A1X7AS90_9GAMM</name>
<gene>
    <name evidence="2" type="ORF">EHSB41UT_04790</name>
</gene>
<organism evidence="2 3">
    <name type="scientific">Parendozoicomonas haliclonae</name>
    <dbReference type="NCBI Taxonomy" id="1960125"/>
    <lineage>
        <taxon>Bacteria</taxon>
        <taxon>Pseudomonadati</taxon>
        <taxon>Pseudomonadota</taxon>
        <taxon>Gammaproteobacteria</taxon>
        <taxon>Oceanospirillales</taxon>
        <taxon>Endozoicomonadaceae</taxon>
        <taxon>Parendozoicomonas</taxon>
    </lineage>
</organism>
<evidence type="ECO:0000256" key="1">
    <source>
        <dbReference type="SAM" id="Phobius"/>
    </source>
</evidence>
<dbReference type="AlphaFoldDB" id="A0A1X7AS90"/>
<dbReference type="Proteomes" id="UP000196573">
    <property type="component" value="Unassembled WGS sequence"/>
</dbReference>
<proteinExistence type="predicted"/>
<evidence type="ECO:0000313" key="3">
    <source>
        <dbReference type="Proteomes" id="UP000196573"/>
    </source>
</evidence>
<dbReference type="OrthoDB" id="9843323at2"/>
<accession>A0A1X7AS90</accession>